<dbReference type="InterPro" id="IPR011249">
    <property type="entry name" value="Metalloenz_LuxS/M16"/>
</dbReference>
<name>A0A542DW12_9MICO</name>
<proteinExistence type="predicted"/>
<evidence type="ECO:0000259" key="1">
    <source>
        <dbReference type="Pfam" id="PF00675"/>
    </source>
</evidence>
<dbReference type="AlphaFoldDB" id="A0A542DW12"/>
<dbReference type="RefSeq" id="WP_246061015.1">
    <property type="nucleotide sequence ID" value="NZ_BAAAPR010000006.1"/>
</dbReference>
<dbReference type="SUPFAM" id="SSF63411">
    <property type="entry name" value="LuxS/MPP-like metallohydrolase"/>
    <property type="match status" value="2"/>
</dbReference>
<gene>
    <name evidence="3" type="ORF">FB458_0350</name>
</gene>
<feature type="domain" description="Peptidase M16 C-terminal" evidence="2">
    <location>
        <begin position="194"/>
        <end position="366"/>
    </location>
</feature>
<organism evidence="3 4">
    <name type="scientific">Lapillicoccus jejuensis</name>
    <dbReference type="NCBI Taxonomy" id="402171"/>
    <lineage>
        <taxon>Bacteria</taxon>
        <taxon>Bacillati</taxon>
        <taxon>Actinomycetota</taxon>
        <taxon>Actinomycetes</taxon>
        <taxon>Micrococcales</taxon>
        <taxon>Intrasporangiaceae</taxon>
        <taxon>Lapillicoccus</taxon>
    </lineage>
</organism>
<reference evidence="3 4" key="1">
    <citation type="submission" date="2019-06" db="EMBL/GenBank/DDBJ databases">
        <title>Sequencing the genomes of 1000 actinobacteria strains.</title>
        <authorList>
            <person name="Klenk H.-P."/>
        </authorList>
    </citation>
    <scope>NUCLEOTIDE SEQUENCE [LARGE SCALE GENOMIC DNA]</scope>
    <source>
        <strain evidence="3 4">DSM 18607</strain>
    </source>
</reference>
<evidence type="ECO:0000313" key="3">
    <source>
        <dbReference type="EMBL" id="TQJ07292.1"/>
    </source>
</evidence>
<dbReference type="Proteomes" id="UP000317893">
    <property type="component" value="Unassembled WGS sequence"/>
</dbReference>
<dbReference type="PANTHER" id="PTHR11851">
    <property type="entry name" value="METALLOPROTEASE"/>
    <property type="match status" value="1"/>
</dbReference>
<dbReference type="Pfam" id="PF05193">
    <property type="entry name" value="Peptidase_M16_C"/>
    <property type="match status" value="1"/>
</dbReference>
<dbReference type="EMBL" id="VFMN01000001">
    <property type="protein sequence ID" value="TQJ07292.1"/>
    <property type="molecule type" value="Genomic_DNA"/>
</dbReference>
<dbReference type="GO" id="GO:0046872">
    <property type="term" value="F:metal ion binding"/>
    <property type="evidence" value="ECO:0007669"/>
    <property type="project" value="InterPro"/>
</dbReference>
<sequence length="458" mass="48119">MTTTTDPTTDVPVPRPAVAPPAPYAFPAARRVTLDNGLTVLAYDVPGQYVLSVRLALPVPLSLEPRDKEGVATLMARTLDEGTARWSSTEFAELLERKGVALGAGVSESGLVVDVDVAKRHLGYALDLLRQALTEPAFPPDEVDRHRKQRLAEIEQERAVPAQRAAIELVATLFDGSSRASRPTAGTREGVSGVTRDDVAAFHAAHVRPAGGTLVLAGDLSGLDAVGEVEQALGAWSGEGGEPTPPPAPAYAEDRARVVLLDRPGSVQTELVVAAPGPDRRVAGGWAPYPVLSFVLGGGPNARIDAVLREQKGFTYGIRSAFRPRRREGLFVTSGSVRADSTVEALGTLVEILGGARDGFTEQEVRSGVDFVSLTAPARYATADAVADEAVTMALDGLDTQFTTENLTRIRGLGVDDLDAAYRAAVDGRWTVVVVGDASAHAEGIRGLGLGEVTVVTA</sequence>
<keyword evidence="4" id="KW-1185">Reference proteome</keyword>
<dbReference type="Gene3D" id="3.30.830.10">
    <property type="entry name" value="Metalloenzyme, LuxS/M16 peptidase-like"/>
    <property type="match status" value="2"/>
</dbReference>
<protein>
    <submittedName>
        <fullName evidence="3">Putative Zn-dependent peptidase</fullName>
    </submittedName>
</protein>
<dbReference type="Pfam" id="PF00675">
    <property type="entry name" value="Peptidase_M16"/>
    <property type="match status" value="1"/>
</dbReference>
<dbReference type="InterPro" id="IPR007863">
    <property type="entry name" value="Peptidase_M16_C"/>
</dbReference>
<feature type="domain" description="Peptidase M16 N-terminal" evidence="1">
    <location>
        <begin position="64"/>
        <end position="175"/>
    </location>
</feature>
<evidence type="ECO:0000259" key="2">
    <source>
        <dbReference type="Pfam" id="PF05193"/>
    </source>
</evidence>
<comment type="caution">
    <text evidence="3">The sequence shown here is derived from an EMBL/GenBank/DDBJ whole genome shotgun (WGS) entry which is preliminary data.</text>
</comment>
<dbReference type="PANTHER" id="PTHR11851:SF224">
    <property type="entry name" value="PROCESSING PROTEASE"/>
    <property type="match status" value="1"/>
</dbReference>
<evidence type="ECO:0000313" key="4">
    <source>
        <dbReference type="Proteomes" id="UP000317893"/>
    </source>
</evidence>
<accession>A0A542DW12</accession>
<dbReference type="InterPro" id="IPR050361">
    <property type="entry name" value="MPP/UQCRC_Complex"/>
</dbReference>
<dbReference type="InterPro" id="IPR011765">
    <property type="entry name" value="Pept_M16_N"/>
</dbReference>